<dbReference type="InterPro" id="IPR000620">
    <property type="entry name" value="EamA_dom"/>
</dbReference>
<dbReference type="GO" id="GO:0005886">
    <property type="term" value="C:plasma membrane"/>
    <property type="evidence" value="ECO:0007669"/>
    <property type="project" value="UniProtKB-SubCell"/>
</dbReference>
<keyword evidence="8" id="KW-0614">Plasmid</keyword>
<sequence length="72" mass="7866">MRIFILGALNISLFWSLLFISVYRLPGGVAATVGAVQPLMVVFISAALLGSPIRLMAVPGLFAELRAWRCWC</sequence>
<protein>
    <recommendedName>
        <fullName evidence="7">EamA domain-containing protein</fullName>
    </recommendedName>
</protein>
<proteinExistence type="predicted"/>
<keyword evidence="3 6" id="KW-0812">Transmembrane</keyword>
<comment type="subcellular location">
    <subcellularLocation>
        <location evidence="1">Cell membrane</location>
        <topology evidence="1">Multi-pass membrane protein</topology>
    </subcellularLocation>
</comment>
<evidence type="ECO:0000313" key="8">
    <source>
        <dbReference type="EMBL" id="QWY92420.1"/>
    </source>
</evidence>
<keyword evidence="5 6" id="KW-0472">Membrane</keyword>
<feature type="domain" description="EamA" evidence="7">
    <location>
        <begin position="2"/>
        <end position="61"/>
    </location>
</feature>
<evidence type="ECO:0000256" key="1">
    <source>
        <dbReference type="ARBA" id="ARBA00004651"/>
    </source>
</evidence>
<evidence type="ECO:0000256" key="5">
    <source>
        <dbReference type="ARBA" id="ARBA00023136"/>
    </source>
</evidence>
<name>A0A8F3EPC9_ECOLX</name>
<dbReference type="SUPFAM" id="SSF103481">
    <property type="entry name" value="Multidrug resistance efflux transporter EmrE"/>
    <property type="match status" value="1"/>
</dbReference>
<dbReference type="Pfam" id="PF00892">
    <property type="entry name" value="EamA"/>
    <property type="match status" value="1"/>
</dbReference>
<dbReference type="InterPro" id="IPR037185">
    <property type="entry name" value="EmrE-like"/>
</dbReference>
<dbReference type="AlphaFoldDB" id="A0A8F3EPC9"/>
<organism evidence="8">
    <name type="scientific">Escherichia coli</name>
    <dbReference type="NCBI Taxonomy" id="562"/>
    <lineage>
        <taxon>Bacteria</taxon>
        <taxon>Pseudomonadati</taxon>
        <taxon>Pseudomonadota</taxon>
        <taxon>Gammaproteobacteria</taxon>
        <taxon>Enterobacterales</taxon>
        <taxon>Enterobacteriaceae</taxon>
        <taxon>Escherichia</taxon>
    </lineage>
</organism>
<evidence type="ECO:0000256" key="6">
    <source>
        <dbReference type="SAM" id="Phobius"/>
    </source>
</evidence>
<gene>
    <name evidence="8" type="ORF">p210446_2017_00176</name>
</gene>
<reference evidence="8" key="1">
    <citation type="submission" date="2021-06" db="EMBL/GenBank/DDBJ databases">
        <title>Persistence of mcr-1-carrying multidrug-resistant Enterobacterales on a pig farm in Switzerland.</title>
        <authorList>
            <person name="Seiffert S.N."/>
            <person name="Wuethrich D."/>
            <person name="Seth-Smith H."/>
            <person name="Goldinger F."/>
            <person name="Gerth Y."/>
            <person name="Egli A."/>
            <person name="Reitt K."/>
        </authorList>
    </citation>
    <scope>NUCLEOTIDE SEQUENCE</scope>
    <source>
        <plasmid evidence="8">p2104-46_2017</plasmid>
    </source>
</reference>
<evidence type="ECO:0000256" key="4">
    <source>
        <dbReference type="ARBA" id="ARBA00022989"/>
    </source>
</evidence>
<evidence type="ECO:0000259" key="7">
    <source>
        <dbReference type="Pfam" id="PF00892"/>
    </source>
</evidence>
<evidence type="ECO:0000256" key="2">
    <source>
        <dbReference type="ARBA" id="ARBA00022475"/>
    </source>
</evidence>
<keyword evidence="4 6" id="KW-1133">Transmembrane helix</keyword>
<geneLocation type="plasmid" evidence="8">
    <name>p2104-46_2017</name>
</geneLocation>
<feature type="transmembrane region" description="Helical" evidence="6">
    <location>
        <begin position="5"/>
        <end position="23"/>
    </location>
</feature>
<keyword evidence="2" id="KW-1003">Cell membrane</keyword>
<accession>A0A8F3EPC9</accession>
<dbReference type="EMBL" id="MZ419555">
    <property type="protein sequence ID" value="QWY92420.1"/>
    <property type="molecule type" value="Genomic_DNA"/>
</dbReference>
<dbReference type="RefSeq" id="WP_407229779.1">
    <property type="nucleotide sequence ID" value="NZ_JBIXCW010000005.1"/>
</dbReference>
<evidence type="ECO:0000256" key="3">
    <source>
        <dbReference type="ARBA" id="ARBA00022692"/>
    </source>
</evidence>